<dbReference type="InterPro" id="IPR006015">
    <property type="entry name" value="Universal_stress_UspA"/>
</dbReference>
<name>A0A8J8TQG3_9EURY</name>
<dbReference type="SUPFAM" id="SSF52402">
    <property type="entry name" value="Adenine nucleotide alpha hydrolases-like"/>
    <property type="match status" value="2"/>
</dbReference>
<dbReference type="Gene3D" id="3.40.50.620">
    <property type="entry name" value="HUPs"/>
    <property type="match status" value="2"/>
</dbReference>
<keyword evidence="4" id="KW-1185">Reference proteome</keyword>
<dbReference type="EMBL" id="PHNJ01000017">
    <property type="protein sequence ID" value="TYL36502.1"/>
    <property type="molecule type" value="Genomic_DNA"/>
</dbReference>
<evidence type="ECO:0000256" key="1">
    <source>
        <dbReference type="ARBA" id="ARBA00008791"/>
    </source>
</evidence>
<dbReference type="PRINTS" id="PR01438">
    <property type="entry name" value="UNVRSLSTRESS"/>
</dbReference>
<dbReference type="InterPro" id="IPR006016">
    <property type="entry name" value="UspA"/>
</dbReference>
<reference evidence="3" key="1">
    <citation type="submission" date="2017-11" db="EMBL/GenBank/DDBJ databases">
        <authorList>
            <person name="Kajale S.C."/>
            <person name="Sharma A."/>
        </authorList>
    </citation>
    <scope>NUCLEOTIDE SEQUENCE</scope>
    <source>
        <strain evidence="3">LS1_42</strain>
    </source>
</reference>
<gene>
    <name evidence="3" type="ORF">CV102_22020</name>
</gene>
<evidence type="ECO:0000259" key="2">
    <source>
        <dbReference type="Pfam" id="PF00582"/>
    </source>
</evidence>
<organism evidence="3 4">
    <name type="scientific">Natronococcus pandeyae</name>
    <dbReference type="NCBI Taxonomy" id="2055836"/>
    <lineage>
        <taxon>Archaea</taxon>
        <taxon>Methanobacteriati</taxon>
        <taxon>Methanobacteriota</taxon>
        <taxon>Stenosarchaea group</taxon>
        <taxon>Halobacteria</taxon>
        <taxon>Halobacteriales</taxon>
        <taxon>Natrialbaceae</taxon>
        <taxon>Natronococcus</taxon>
    </lineage>
</organism>
<evidence type="ECO:0000313" key="3">
    <source>
        <dbReference type="EMBL" id="TYL36502.1"/>
    </source>
</evidence>
<dbReference type="OrthoDB" id="105697at2157"/>
<dbReference type="AlphaFoldDB" id="A0A8J8TQG3"/>
<dbReference type="Proteomes" id="UP000766904">
    <property type="component" value="Unassembled WGS sequence"/>
</dbReference>
<dbReference type="RefSeq" id="WP_148860148.1">
    <property type="nucleotide sequence ID" value="NZ_PHNJ01000017.1"/>
</dbReference>
<proteinExistence type="inferred from homology"/>
<feature type="domain" description="UspA" evidence="2">
    <location>
        <begin position="148"/>
        <end position="264"/>
    </location>
</feature>
<comment type="caution">
    <text evidence="3">The sequence shown here is derived from an EMBL/GenBank/DDBJ whole genome shotgun (WGS) entry which is preliminary data.</text>
</comment>
<feature type="domain" description="UspA" evidence="2">
    <location>
        <begin position="4"/>
        <end position="138"/>
    </location>
</feature>
<dbReference type="CDD" id="cd00293">
    <property type="entry name" value="USP-like"/>
    <property type="match status" value="2"/>
</dbReference>
<dbReference type="PANTHER" id="PTHR46268:SF24">
    <property type="entry name" value="UNIVERSAL STRESS PROTEIN"/>
    <property type="match status" value="1"/>
</dbReference>
<dbReference type="InterPro" id="IPR014729">
    <property type="entry name" value="Rossmann-like_a/b/a_fold"/>
</dbReference>
<dbReference type="PANTHER" id="PTHR46268">
    <property type="entry name" value="STRESS RESPONSE PROTEIN NHAX"/>
    <property type="match status" value="1"/>
</dbReference>
<accession>A0A8J8TQG3</accession>
<dbReference type="Pfam" id="PF00582">
    <property type="entry name" value="Usp"/>
    <property type="match status" value="2"/>
</dbReference>
<comment type="similarity">
    <text evidence="1">Belongs to the universal stress protein A family.</text>
</comment>
<evidence type="ECO:0000313" key="4">
    <source>
        <dbReference type="Proteomes" id="UP000766904"/>
    </source>
</evidence>
<protein>
    <submittedName>
        <fullName evidence="3">Universal stress protein</fullName>
    </submittedName>
</protein>
<sequence>MYQVLDPIDGSDEAFDALAYSFETFPDAAHVPIHVINPTKKRYEGPGRAEGWLAKAEREAEALHERAHEMADDRGVTIAETVTERGPPAREIVAYADRNDVDHVVLGSRGRSRIDTIFVGSVAETVTQRAPTPVTVVRNVGDDDAPPERILVGVDGSEQSYDALALVLSEFPTGDVTALHVSETSERDADAILDEARRRADERGATIRTEVERGDPSRTIAEYVAEHEFDHLVVGRAGRSGWPRILLGSVAESVVHRAPVPVTVGDG</sequence>